<name>A0A8H4EU58_GIGMA</name>
<organism evidence="1 2">
    <name type="scientific">Gigaspora margarita</name>
    <dbReference type="NCBI Taxonomy" id="4874"/>
    <lineage>
        <taxon>Eukaryota</taxon>
        <taxon>Fungi</taxon>
        <taxon>Fungi incertae sedis</taxon>
        <taxon>Mucoromycota</taxon>
        <taxon>Glomeromycotina</taxon>
        <taxon>Glomeromycetes</taxon>
        <taxon>Diversisporales</taxon>
        <taxon>Gigasporaceae</taxon>
        <taxon>Gigaspora</taxon>
    </lineage>
</organism>
<accession>A0A8H4EU58</accession>
<dbReference type="OrthoDB" id="2444796at2759"/>
<evidence type="ECO:0000313" key="2">
    <source>
        <dbReference type="Proteomes" id="UP000439903"/>
    </source>
</evidence>
<reference evidence="1 2" key="1">
    <citation type="journal article" date="2019" name="Environ. Microbiol.">
        <title>At the nexus of three kingdoms: the genome of the mycorrhizal fungus Gigaspora margarita provides insights into plant, endobacterial and fungal interactions.</title>
        <authorList>
            <person name="Venice F."/>
            <person name="Ghignone S."/>
            <person name="Salvioli di Fossalunga A."/>
            <person name="Amselem J."/>
            <person name="Novero M."/>
            <person name="Xianan X."/>
            <person name="Sedzielewska Toro K."/>
            <person name="Morin E."/>
            <person name="Lipzen A."/>
            <person name="Grigoriev I.V."/>
            <person name="Henrissat B."/>
            <person name="Martin F.M."/>
            <person name="Bonfante P."/>
        </authorList>
    </citation>
    <scope>NUCLEOTIDE SEQUENCE [LARGE SCALE GENOMIC DNA]</scope>
    <source>
        <strain evidence="1 2">BEG34</strain>
    </source>
</reference>
<keyword evidence="2" id="KW-1185">Reference proteome</keyword>
<proteinExistence type="predicted"/>
<dbReference type="EMBL" id="WTPW01000056">
    <property type="protein sequence ID" value="KAF0553507.1"/>
    <property type="molecule type" value="Genomic_DNA"/>
</dbReference>
<dbReference type="AlphaFoldDB" id="A0A8H4EU58"/>
<comment type="caution">
    <text evidence="1">The sequence shown here is derived from an EMBL/GenBank/DDBJ whole genome shotgun (WGS) entry which is preliminary data.</text>
</comment>
<evidence type="ECO:0000313" key="1">
    <source>
        <dbReference type="EMBL" id="KAF0553507.1"/>
    </source>
</evidence>
<protein>
    <submittedName>
        <fullName evidence="1">Uncharacterized protein</fullName>
    </submittedName>
</protein>
<gene>
    <name evidence="1" type="ORF">F8M41_020239</name>
</gene>
<sequence>MELHVLTEVKSIEMELLEVKPVDVESVESVESVEVESVKSVEVESVEVEPVEVDERTKMRLAIEELDGILKKDNNKMDKGTRINASITIASSLGWGDYKARCIGAWAQNWIKWRKLPKENRGKFMKVSSLLDDERISMKVCIFFYSV</sequence>
<dbReference type="Proteomes" id="UP000439903">
    <property type="component" value="Unassembled WGS sequence"/>
</dbReference>